<feature type="transmembrane region" description="Helical" evidence="6">
    <location>
        <begin position="169"/>
        <end position="187"/>
    </location>
</feature>
<dbReference type="AlphaFoldDB" id="A0A6P7F0I3"/>
<dbReference type="OrthoDB" id="430300at2759"/>
<feature type="transmembrane region" description="Helical" evidence="6">
    <location>
        <begin position="130"/>
        <end position="157"/>
    </location>
</feature>
<dbReference type="Gene3D" id="1.20.1250.20">
    <property type="entry name" value="MFS general substrate transporter like domains"/>
    <property type="match status" value="1"/>
</dbReference>
<keyword evidence="4 6" id="KW-0472">Membrane</keyword>
<keyword evidence="3 6" id="KW-1133">Transmembrane helix</keyword>
<dbReference type="Pfam" id="PF07690">
    <property type="entry name" value="MFS_1"/>
    <property type="match status" value="1"/>
</dbReference>
<feature type="transmembrane region" description="Helical" evidence="6">
    <location>
        <begin position="387"/>
        <end position="409"/>
    </location>
</feature>
<feature type="transmembrane region" description="Helical" evidence="6">
    <location>
        <begin position="421"/>
        <end position="439"/>
    </location>
</feature>
<gene>
    <name evidence="7" type="primary">LOC114324750</name>
</gene>
<sequence length="488" mass="55159">MAWYKYFSVEVPMCLLIFAMELSGSVSTNLMMYRTCYTILDYPEADCAQLGNYVNNVTIDLEPKVQPTINYINMVQNIIHNTFPILVCMFIGTWSDKFGRKPFMLVSMISGTLSAINTFLIVHFKYASAWWFVAAGIPSVVTGGMATGAIVNSAYLIDVSTKKDRVIRLATFEFVMMSSGFVAKMIASRVLYATSYETMYLITIGLHIPSILYTIFFIPESRKDVKKISEIFSLKDICAHLNIKTVLQEAFRKRENNINRYLYSVIAIQLIWSFGMGDMQVFSLYLRNRLHWTISKLNLVSSITTIGHMIIASLGTYILYKVLKIKEMRLALLGVTCITIATFLRAIAKSDIYIYITNVLGCFGGLTMLMWKTVMSYMLRPEEMGNIMALMSIIQSLISLLSGLVYPAIYNATINTNSGLYNYLSLGINVIVGISILVLSRLNIPHYQPDPIPLSKEQESEKNSTTSKIADTTVEIAHENENKDDQRY</sequence>
<dbReference type="SUPFAM" id="SSF103473">
    <property type="entry name" value="MFS general substrate transporter"/>
    <property type="match status" value="1"/>
</dbReference>
<dbReference type="RefSeq" id="XP_028128382.1">
    <property type="nucleotide sequence ID" value="XM_028272581.1"/>
</dbReference>
<dbReference type="PANTHER" id="PTHR23507">
    <property type="entry name" value="ZGC:174356"/>
    <property type="match status" value="1"/>
</dbReference>
<evidence type="ECO:0000256" key="5">
    <source>
        <dbReference type="SAM" id="MobiDB-lite"/>
    </source>
</evidence>
<keyword evidence="2 6" id="KW-0812">Transmembrane</keyword>
<comment type="subcellular location">
    <subcellularLocation>
        <location evidence="1">Membrane</location>
        <topology evidence="1">Multi-pass membrane protein</topology>
    </subcellularLocation>
</comment>
<evidence type="ECO:0000313" key="7">
    <source>
        <dbReference type="RefSeq" id="XP_028128382.1"/>
    </source>
</evidence>
<evidence type="ECO:0000256" key="3">
    <source>
        <dbReference type="ARBA" id="ARBA00022989"/>
    </source>
</evidence>
<feature type="transmembrane region" description="Helical" evidence="6">
    <location>
        <begin position="354"/>
        <end position="375"/>
    </location>
</feature>
<dbReference type="GO" id="GO:0022857">
    <property type="term" value="F:transmembrane transporter activity"/>
    <property type="evidence" value="ECO:0007669"/>
    <property type="project" value="InterPro"/>
</dbReference>
<evidence type="ECO:0000256" key="6">
    <source>
        <dbReference type="SAM" id="Phobius"/>
    </source>
</evidence>
<organism evidence="7">
    <name type="scientific">Diabrotica virgifera virgifera</name>
    <name type="common">western corn rootworm</name>
    <dbReference type="NCBI Taxonomy" id="50390"/>
    <lineage>
        <taxon>Eukaryota</taxon>
        <taxon>Metazoa</taxon>
        <taxon>Ecdysozoa</taxon>
        <taxon>Arthropoda</taxon>
        <taxon>Hexapoda</taxon>
        <taxon>Insecta</taxon>
        <taxon>Pterygota</taxon>
        <taxon>Neoptera</taxon>
        <taxon>Endopterygota</taxon>
        <taxon>Coleoptera</taxon>
        <taxon>Polyphaga</taxon>
        <taxon>Cucujiformia</taxon>
        <taxon>Chrysomeloidea</taxon>
        <taxon>Chrysomelidae</taxon>
        <taxon>Galerucinae</taxon>
        <taxon>Diabroticina</taxon>
        <taxon>Diabroticites</taxon>
        <taxon>Diabrotica</taxon>
    </lineage>
</organism>
<dbReference type="GO" id="GO:0016020">
    <property type="term" value="C:membrane"/>
    <property type="evidence" value="ECO:0007669"/>
    <property type="project" value="UniProtKB-SubCell"/>
</dbReference>
<feature type="compositionally biased region" description="Basic and acidic residues" evidence="5">
    <location>
        <begin position="476"/>
        <end position="488"/>
    </location>
</feature>
<feature type="region of interest" description="Disordered" evidence="5">
    <location>
        <begin position="452"/>
        <end position="488"/>
    </location>
</feature>
<dbReference type="InParanoid" id="A0A6P7F0I3"/>
<reference evidence="7" key="1">
    <citation type="submission" date="2025-08" db="UniProtKB">
        <authorList>
            <consortium name="RefSeq"/>
        </authorList>
    </citation>
    <scope>IDENTIFICATION</scope>
    <source>
        <tissue evidence="7">Whole insect</tissue>
    </source>
</reference>
<dbReference type="KEGG" id="dvv:114324750"/>
<accession>A0A6P7F0I3</accession>
<feature type="transmembrane region" description="Helical" evidence="6">
    <location>
        <begin position="103"/>
        <end position="124"/>
    </location>
</feature>
<feature type="transmembrane region" description="Helical" evidence="6">
    <location>
        <begin position="199"/>
        <end position="218"/>
    </location>
</feature>
<dbReference type="InterPro" id="IPR036259">
    <property type="entry name" value="MFS_trans_sf"/>
</dbReference>
<feature type="transmembrane region" description="Helical" evidence="6">
    <location>
        <begin position="261"/>
        <end position="285"/>
    </location>
</feature>
<feature type="transmembrane region" description="Helical" evidence="6">
    <location>
        <begin position="297"/>
        <end position="318"/>
    </location>
</feature>
<dbReference type="InterPro" id="IPR011701">
    <property type="entry name" value="MFS"/>
</dbReference>
<proteinExistence type="predicted"/>
<protein>
    <submittedName>
        <fullName evidence="7">Proton-coupled folate transporter-like</fullName>
    </submittedName>
</protein>
<name>A0A6P7F0I3_DIAVI</name>
<dbReference type="PANTHER" id="PTHR23507:SF39">
    <property type="entry name" value="GH23453P-RELATED"/>
    <property type="match status" value="1"/>
</dbReference>
<evidence type="ECO:0000256" key="4">
    <source>
        <dbReference type="ARBA" id="ARBA00023136"/>
    </source>
</evidence>
<evidence type="ECO:0000256" key="2">
    <source>
        <dbReference type="ARBA" id="ARBA00022692"/>
    </source>
</evidence>
<evidence type="ECO:0000256" key="1">
    <source>
        <dbReference type="ARBA" id="ARBA00004141"/>
    </source>
</evidence>
<feature type="transmembrane region" description="Helical" evidence="6">
    <location>
        <begin position="6"/>
        <end position="24"/>
    </location>
</feature>
<feature type="transmembrane region" description="Helical" evidence="6">
    <location>
        <begin position="330"/>
        <end position="348"/>
    </location>
</feature>